<feature type="chain" id="PRO_5016646935" description="Big-1 domain-containing protein" evidence="1">
    <location>
        <begin position="21"/>
        <end position="511"/>
    </location>
</feature>
<proteinExistence type="predicted"/>
<dbReference type="RefSeq" id="WP_107008274.1">
    <property type="nucleotide sequence ID" value="NZ_JBHRSF010000007.1"/>
</dbReference>
<evidence type="ECO:0000313" key="2">
    <source>
        <dbReference type="EMBL" id="MFC2994684.1"/>
    </source>
</evidence>
<evidence type="ECO:0008006" key="6">
    <source>
        <dbReference type="Google" id="ProtNLM"/>
    </source>
</evidence>
<dbReference type="EMBL" id="JBHRSF010000007">
    <property type="protein sequence ID" value="MFC2994684.1"/>
    <property type="molecule type" value="Genomic_DNA"/>
</dbReference>
<feature type="signal peptide" evidence="1">
    <location>
        <begin position="1"/>
        <end position="20"/>
    </location>
</feature>
<gene>
    <name evidence="2" type="ORF">ACFODO_05215</name>
    <name evidence="3" type="ORF">C9E89_003865</name>
</gene>
<name>A0A371YTE1_9GAMM</name>
<dbReference type="OrthoDB" id="6662267at2"/>
<keyword evidence="5" id="KW-1185">Reference proteome</keyword>
<evidence type="ECO:0000313" key="5">
    <source>
        <dbReference type="Proteomes" id="UP001595455"/>
    </source>
</evidence>
<accession>A0A371YTE1</accession>
<evidence type="ECO:0000256" key="1">
    <source>
        <dbReference type="SAM" id="SignalP"/>
    </source>
</evidence>
<comment type="caution">
    <text evidence="3">The sequence shown here is derived from an EMBL/GenBank/DDBJ whole genome shotgun (WGS) entry which is preliminary data.</text>
</comment>
<reference evidence="2" key="1">
    <citation type="journal article" date="2014" name="Int. J. Syst. Evol. Microbiol.">
        <title>Complete genome of a new Firmicutes species belonging to the dominant human colonic microbiota ('Ruminococcus bicirculans') reveals two chromosomes and a selective capacity to utilize plant glucans.</title>
        <authorList>
            <consortium name="NISC Comparative Sequencing Program"/>
            <person name="Wegmann U."/>
            <person name="Louis P."/>
            <person name="Goesmann A."/>
            <person name="Henrissat B."/>
            <person name="Duncan S.H."/>
            <person name="Flint H.J."/>
        </authorList>
    </citation>
    <scope>NUCLEOTIDE SEQUENCE</scope>
    <source>
        <strain evidence="2">KCTC 62575</strain>
    </source>
</reference>
<keyword evidence="1" id="KW-0732">Signal</keyword>
<dbReference type="Proteomes" id="UP000240957">
    <property type="component" value="Unassembled WGS sequence"/>
</dbReference>
<reference evidence="3 4" key="2">
    <citation type="submission" date="2018-08" db="EMBL/GenBank/DDBJ databases">
        <title>The draft genome of Acinetobacter sichuanensis strain WCHAc060041.</title>
        <authorList>
            <person name="Qin J."/>
            <person name="Feng Y."/>
            <person name="Zong Z."/>
        </authorList>
    </citation>
    <scope>NUCLEOTIDE SEQUENCE [LARGE SCALE GENOMIC DNA]</scope>
    <source>
        <strain evidence="3 4">WCHAc060041</strain>
    </source>
</reference>
<dbReference type="AlphaFoldDB" id="A0A371YTE1"/>
<evidence type="ECO:0000313" key="3">
    <source>
        <dbReference type="EMBL" id="RFC84715.1"/>
    </source>
</evidence>
<organism evidence="3 4">
    <name type="scientific">Acinetobacter sichuanensis</name>
    <dbReference type="NCBI Taxonomy" id="2136183"/>
    <lineage>
        <taxon>Bacteria</taxon>
        <taxon>Pseudomonadati</taxon>
        <taxon>Pseudomonadota</taxon>
        <taxon>Gammaproteobacteria</taxon>
        <taxon>Moraxellales</taxon>
        <taxon>Moraxellaceae</taxon>
        <taxon>Acinetobacter</taxon>
    </lineage>
</organism>
<dbReference type="EMBL" id="PYIX02000004">
    <property type="protein sequence ID" value="RFC84715.1"/>
    <property type="molecule type" value="Genomic_DNA"/>
</dbReference>
<reference evidence="5" key="3">
    <citation type="journal article" date="2019" name="Int. J. Syst. Evol. Microbiol.">
        <title>The Global Catalogue of Microorganisms (GCM) 10K type strain sequencing project: providing services to taxonomists for standard genome sequencing and annotation.</title>
        <authorList>
            <consortium name="The Broad Institute Genomics Platform"/>
            <consortium name="The Broad Institute Genome Sequencing Center for Infectious Disease"/>
            <person name="Wu L."/>
            <person name="Ma J."/>
        </authorList>
    </citation>
    <scope>NUCLEOTIDE SEQUENCE [LARGE SCALE GENOMIC DNA]</scope>
    <source>
        <strain evidence="5">KCTC 62575</strain>
    </source>
</reference>
<reference evidence="2" key="4">
    <citation type="submission" date="2024-09" db="EMBL/GenBank/DDBJ databases">
        <authorList>
            <person name="Sun Q."/>
            <person name="Mori K."/>
        </authorList>
    </citation>
    <scope>NUCLEOTIDE SEQUENCE</scope>
    <source>
        <strain evidence="2">KCTC 62575</strain>
    </source>
</reference>
<dbReference type="PROSITE" id="PS51257">
    <property type="entry name" value="PROKAR_LIPOPROTEIN"/>
    <property type="match status" value="1"/>
</dbReference>
<protein>
    <recommendedName>
        <fullName evidence="6">Big-1 domain-containing protein</fullName>
    </recommendedName>
</protein>
<evidence type="ECO:0000313" key="4">
    <source>
        <dbReference type="Proteomes" id="UP000240957"/>
    </source>
</evidence>
<dbReference type="Proteomes" id="UP001595455">
    <property type="component" value="Unassembled WGS sequence"/>
</dbReference>
<sequence>MTNNKMHLKLSAIAISILLASCGGGGSDGYFERGNSGGGTTTPPTTPEAVKTNYHLVISSNKPSMLISGDIATITIKLVDENGGGVVDQDVTLAIEDTITNGITIDGASKVKTDTSGNANFNIKLDAQNIKDKAALLAKGIRLNASFTDGTKKTITQTTILKALESINSETSTAQYFLNMSTNKPTLLVTGDNAKVTIKAVDVNGGGVEGQTVTLAIQDTLKNGVTIDGSSKALTDTSGNAVFNISLPAATGTNATNLLANGITLNAELTDANGVTSKQSTKISVVSAAVAQPIGNITFGNSGELQKTADANYYSEAASAHVVDINGKPLANQTVTLSLKVLSAGTGVFYLKKGLDQAKDGQVLTLKSTLADPKLTDAEKVQIEALIEALEKFENDGRDQNYCQLNDLKNTQLATGFVSPTGEINTTFTYTTDSTGKFDFRVNYLRRYAGWQSVEITAKTSVSGKTLQSSMNYRLGILKTDLDAETSQPFDTSPYGNECNNYSFPWSYLLK</sequence>